<dbReference type="EMBL" id="BMAV01024602">
    <property type="protein sequence ID" value="GFS34583.1"/>
    <property type="molecule type" value="Genomic_DNA"/>
</dbReference>
<sequence>MAPDWSIRLKRVPKDELDRTTIFDQPEELCITWNDQKAVFKAIPVVSDPCICHKNCLACVRGEELPPDCAIQALLESMVFQERMLYGQPTEARLDEFLEREEEYELCRRRT</sequence>
<evidence type="ECO:0000313" key="1">
    <source>
        <dbReference type="EMBL" id="GFS34583.1"/>
    </source>
</evidence>
<gene>
    <name evidence="1" type="ORF">TNIN_84811</name>
    <name evidence="2" type="ORF">TNIN_98611</name>
</gene>
<proteinExistence type="predicted"/>
<evidence type="ECO:0000313" key="2">
    <source>
        <dbReference type="EMBL" id="GFY64587.1"/>
    </source>
</evidence>
<keyword evidence="3" id="KW-1185">Reference proteome</keyword>
<name>A0A8X6Y374_9ARAC</name>
<accession>A0A8X6Y374</accession>
<comment type="caution">
    <text evidence="2">The sequence shown here is derived from an EMBL/GenBank/DDBJ whole genome shotgun (WGS) entry which is preliminary data.</text>
</comment>
<evidence type="ECO:0000313" key="3">
    <source>
        <dbReference type="Proteomes" id="UP000886998"/>
    </source>
</evidence>
<reference evidence="2" key="1">
    <citation type="submission" date="2020-08" db="EMBL/GenBank/DDBJ databases">
        <title>Multicomponent nature underlies the extraordinary mechanical properties of spider dragline silk.</title>
        <authorList>
            <person name="Kono N."/>
            <person name="Nakamura H."/>
            <person name="Mori M."/>
            <person name="Yoshida Y."/>
            <person name="Ohtoshi R."/>
            <person name="Malay A.D."/>
            <person name="Moran D.A.P."/>
            <person name="Tomita M."/>
            <person name="Numata K."/>
            <person name="Arakawa K."/>
        </authorList>
    </citation>
    <scope>NUCLEOTIDE SEQUENCE</scope>
</reference>
<dbReference type="Proteomes" id="UP000886998">
    <property type="component" value="Unassembled WGS sequence"/>
</dbReference>
<organism evidence="2 3">
    <name type="scientific">Trichonephila inaurata madagascariensis</name>
    <dbReference type="NCBI Taxonomy" id="2747483"/>
    <lineage>
        <taxon>Eukaryota</taxon>
        <taxon>Metazoa</taxon>
        <taxon>Ecdysozoa</taxon>
        <taxon>Arthropoda</taxon>
        <taxon>Chelicerata</taxon>
        <taxon>Arachnida</taxon>
        <taxon>Araneae</taxon>
        <taxon>Araneomorphae</taxon>
        <taxon>Entelegynae</taxon>
        <taxon>Araneoidea</taxon>
        <taxon>Nephilidae</taxon>
        <taxon>Trichonephila</taxon>
        <taxon>Trichonephila inaurata</taxon>
    </lineage>
</organism>
<dbReference type="AlphaFoldDB" id="A0A8X6Y374"/>
<dbReference type="EMBL" id="BMAV01015310">
    <property type="protein sequence ID" value="GFY64587.1"/>
    <property type="molecule type" value="Genomic_DNA"/>
</dbReference>
<protein>
    <submittedName>
        <fullName evidence="2">Uncharacterized protein</fullName>
    </submittedName>
</protein>